<gene>
    <name evidence="3" type="ORF">AC578_5838</name>
</gene>
<dbReference type="GO" id="GO:0004497">
    <property type="term" value="F:monooxygenase activity"/>
    <property type="evidence" value="ECO:0007669"/>
    <property type="project" value="InterPro"/>
</dbReference>
<dbReference type="InterPro" id="IPR001128">
    <property type="entry name" value="Cyt_P450"/>
</dbReference>
<protein>
    <submittedName>
        <fullName evidence="3">Uncharacterized protein</fullName>
    </submittedName>
</protein>
<dbReference type="Proteomes" id="UP000070133">
    <property type="component" value="Unassembled WGS sequence"/>
</dbReference>
<reference evidence="3 4" key="1">
    <citation type="submission" date="2015-07" db="EMBL/GenBank/DDBJ databases">
        <title>Comparative genomics of the Sigatoka disease complex on banana suggests a link between parallel evolutionary changes in Pseudocercospora fijiensis and Pseudocercospora eumusae and increased virulence on the banana host.</title>
        <authorList>
            <person name="Chang T.-C."/>
            <person name="Salvucci A."/>
            <person name="Crous P.W."/>
            <person name="Stergiopoulos I."/>
        </authorList>
    </citation>
    <scope>NUCLEOTIDE SEQUENCE [LARGE SCALE GENOMIC DNA]</scope>
    <source>
        <strain evidence="3 4">CBS 114824</strain>
    </source>
</reference>
<evidence type="ECO:0000313" key="3">
    <source>
        <dbReference type="EMBL" id="KXS96536.1"/>
    </source>
</evidence>
<dbReference type="STRING" id="321146.A0A139H245"/>
<comment type="caution">
    <text evidence="3">The sequence shown here is derived from an EMBL/GenBank/DDBJ whole genome shotgun (WGS) entry which is preliminary data.</text>
</comment>
<feature type="compositionally biased region" description="Low complexity" evidence="2">
    <location>
        <begin position="697"/>
        <end position="717"/>
    </location>
</feature>
<name>A0A139H245_9PEZI</name>
<dbReference type="EMBL" id="LFZN01000172">
    <property type="protein sequence ID" value="KXS96536.1"/>
    <property type="molecule type" value="Genomic_DNA"/>
</dbReference>
<dbReference type="OrthoDB" id="3945418at2759"/>
<dbReference type="InterPro" id="IPR036396">
    <property type="entry name" value="Cyt_P450_sf"/>
</dbReference>
<dbReference type="InterPro" id="IPR050121">
    <property type="entry name" value="Cytochrome_P450_monoxygenase"/>
</dbReference>
<dbReference type="GO" id="GO:0005506">
    <property type="term" value="F:iron ion binding"/>
    <property type="evidence" value="ECO:0007669"/>
    <property type="project" value="InterPro"/>
</dbReference>
<evidence type="ECO:0000256" key="1">
    <source>
        <dbReference type="ARBA" id="ARBA00010617"/>
    </source>
</evidence>
<dbReference type="Pfam" id="PF00067">
    <property type="entry name" value="p450"/>
    <property type="match status" value="1"/>
</dbReference>
<dbReference type="Gene3D" id="1.10.630.10">
    <property type="entry name" value="Cytochrome P450"/>
    <property type="match status" value="1"/>
</dbReference>
<sequence length="717" mass="78884">MESTITHIKSFFQNLPSFGPKIECILKSLPGFGPIFCNVFNGFAGNRLAKITFLWKVYHQLVGDYQSKLKILHEQYGPIVQVAPGEFSVSGTEGSLRFIGRLPASTKGLLYPPAVQVLQDACKMQNLFNRERVIDDRNRALQQHLVNAAANQQEIDVTKLFARYAYDLVIATTTGKPAGFLDTTADSAKIESAIKNWKFDAIIVGSYLRYNTYIKPKREKRLFSSVAEASVATTDQKLVATHDTDGTSHLHDIEPTSLIQTSDHETMTVLALAAADPAIILITKALYYVYNNHDILRSLRAELKASGISHVPTFKELILNKARLPFLHAILLECIRLHPIYISGLSYTSPDDGYRAGDQKIPAGNLITPTCVVEHINPEAFVGNHSAWDPSRWLTDATPELKRLLPAFKLNNGRGADPDTIAEFHSLIACKVVSQIVTNFDIAAESFKTAKITVANDEKNVTAITEASNDRVGETTFATLGVMDRLEHYLGADGIRLLQTRFNPDVSGPGTWSRDPLRVGPIEDRDDFFHLLRSIKSIYGKRLFVDQIKDQTVLIGTKASVETAKNNPKKMPRPLRVLPPLKKQDGVPAAGGRPVLAAWGDFAVKEHERQVGFKTQESWERQKKAIEEAAEKAKNNPPEPSQQLKTVWKQTGIDAKGKRKAVSTETTMGDGTVSTVASSPAAVSAPPPATTQAPRKAAMPPHLRAAMAAAEARQASE</sequence>
<dbReference type="GO" id="GO:0020037">
    <property type="term" value="F:heme binding"/>
    <property type="evidence" value="ECO:0007669"/>
    <property type="project" value="InterPro"/>
</dbReference>
<dbReference type="SUPFAM" id="SSF48264">
    <property type="entry name" value="Cytochrome P450"/>
    <property type="match status" value="1"/>
</dbReference>
<proteinExistence type="inferred from homology"/>
<dbReference type="PANTHER" id="PTHR24305">
    <property type="entry name" value="CYTOCHROME P450"/>
    <property type="match status" value="1"/>
</dbReference>
<evidence type="ECO:0000256" key="2">
    <source>
        <dbReference type="SAM" id="MobiDB-lite"/>
    </source>
</evidence>
<organism evidence="3 4">
    <name type="scientific">Pseudocercospora eumusae</name>
    <dbReference type="NCBI Taxonomy" id="321146"/>
    <lineage>
        <taxon>Eukaryota</taxon>
        <taxon>Fungi</taxon>
        <taxon>Dikarya</taxon>
        <taxon>Ascomycota</taxon>
        <taxon>Pezizomycotina</taxon>
        <taxon>Dothideomycetes</taxon>
        <taxon>Dothideomycetidae</taxon>
        <taxon>Mycosphaerellales</taxon>
        <taxon>Mycosphaerellaceae</taxon>
        <taxon>Pseudocercospora</taxon>
    </lineage>
</organism>
<comment type="similarity">
    <text evidence="1">Belongs to the cytochrome P450 family.</text>
</comment>
<feature type="compositionally biased region" description="Low complexity" evidence="2">
    <location>
        <begin position="672"/>
        <end position="684"/>
    </location>
</feature>
<feature type="region of interest" description="Disordered" evidence="2">
    <location>
        <begin position="651"/>
        <end position="717"/>
    </location>
</feature>
<accession>A0A139H245</accession>
<dbReference type="GO" id="GO:0016705">
    <property type="term" value="F:oxidoreductase activity, acting on paired donors, with incorporation or reduction of molecular oxygen"/>
    <property type="evidence" value="ECO:0007669"/>
    <property type="project" value="InterPro"/>
</dbReference>
<keyword evidence="4" id="KW-1185">Reference proteome</keyword>
<dbReference type="AlphaFoldDB" id="A0A139H245"/>
<evidence type="ECO:0000313" key="4">
    <source>
        <dbReference type="Proteomes" id="UP000070133"/>
    </source>
</evidence>
<dbReference type="PANTHER" id="PTHR24305:SF166">
    <property type="entry name" value="CYTOCHROME P450 12A4, MITOCHONDRIAL-RELATED"/>
    <property type="match status" value="1"/>
</dbReference>